<organism evidence="1 2">
    <name type="scientific">Irpex rosettiformis</name>
    <dbReference type="NCBI Taxonomy" id="378272"/>
    <lineage>
        <taxon>Eukaryota</taxon>
        <taxon>Fungi</taxon>
        <taxon>Dikarya</taxon>
        <taxon>Basidiomycota</taxon>
        <taxon>Agaricomycotina</taxon>
        <taxon>Agaricomycetes</taxon>
        <taxon>Polyporales</taxon>
        <taxon>Irpicaceae</taxon>
        <taxon>Irpex</taxon>
    </lineage>
</organism>
<evidence type="ECO:0000313" key="1">
    <source>
        <dbReference type="EMBL" id="KAI0090366.1"/>
    </source>
</evidence>
<accession>A0ACB8U7Z9</accession>
<proteinExistence type="predicted"/>
<comment type="caution">
    <text evidence="1">The sequence shown here is derived from an EMBL/GenBank/DDBJ whole genome shotgun (WGS) entry which is preliminary data.</text>
</comment>
<keyword evidence="2" id="KW-1185">Reference proteome</keyword>
<reference evidence="1" key="1">
    <citation type="journal article" date="2021" name="Environ. Microbiol.">
        <title>Gene family expansions and transcriptome signatures uncover fungal adaptations to wood decay.</title>
        <authorList>
            <person name="Hage H."/>
            <person name="Miyauchi S."/>
            <person name="Viragh M."/>
            <person name="Drula E."/>
            <person name="Min B."/>
            <person name="Chaduli D."/>
            <person name="Navarro D."/>
            <person name="Favel A."/>
            <person name="Norest M."/>
            <person name="Lesage-Meessen L."/>
            <person name="Balint B."/>
            <person name="Merenyi Z."/>
            <person name="de Eugenio L."/>
            <person name="Morin E."/>
            <person name="Martinez A.T."/>
            <person name="Baldrian P."/>
            <person name="Stursova M."/>
            <person name="Martinez M.J."/>
            <person name="Novotny C."/>
            <person name="Magnuson J.K."/>
            <person name="Spatafora J.W."/>
            <person name="Maurice S."/>
            <person name="Pangilinan J."/>
            <person name="Andreopoulos W."/>
            <person name="LaButti K."/>
            <person name="Hundley H."/>
            <person name="Na H."/>
            <person name="Kuo A."/>
            <person name="Barry K."/>
            <person name="Lipzen A."/>
            <person name="Henrissat B."/>
            <person name="Riley R."/>
            <person name="Ahrendt S."/>
            <person name="Nagy L.G."/>
            <person name="Grigoriev I.V."/>
            <person name="Martin F."/>
            <person name="Rosso M.N."/>
        </authorList>
    </citation>
    <scope>NUCLEOTIDE SEQUENCE</scope>
    <source>
        <strain evidence="1">CBS 384.51</strain>
    </source>
</reference>
<name>A0ACB8U7Z9_9APHY</name>
<dbReference type="Proteomes" id="UP001055072">
    <property type="component" value="Unassembled WGS sequence"/>
</dbReference>
<protein>
    <submittedName>
        <fullName evidence="1">Malic enzyme</fullName>
    </submittedName>
</protein>
<evidence type="ECO:0000313" key="2">
    <source>
        <dbReference type="Proteomes" id="UP001055072"/>
    </source>
</evidence>
<sequence>MTVVITPSWSNGVQKLKVAPQPPAPIPRGLTPPVLENTVHKTRCLAQLRSKDQDLEKYIYLSQLKDADHSMFYRICLDHMAEITPLIYTPTVGDACLRYSHIYRRPEGLFISIQDKGKVGSILRNWPRINDARIAVVTDGSRILGLGDLGVNGMPISIGKLSLYVAGAGIRPQSTVPICIDVGTDNQKFLDDPLYLGLRQRRVPQEEMHELMEEFLHEMSVVFPDLLIQFEDFSTDKAFAFLSAFRDKYPLFNDDIQGTGAVVLSGFMNAAKLSSAASGRPLTDHRILFLGAGSAGVGVAQQLTSYFKLLGLSEEEARERIYLVDSQGLIYDERGPMAEHKKYFSRKDYTGEPMKDLVEIVDYVKPTAILGLSTIKSAFNKAVVERMAAHNARPIIFPLSNPVRLSECEFSEAVEWTNGKVIFASGSPFPEQEYEGKMLYPGQGNNMYVFPGIGLGSILSRASTITDSMIEAASLGLANSLTPEEHADGLIYPRISRIRDISGQIALSVIREAQKQGVDRSTDLRQLDDDALLEHIKARMWNPL</sequence>
<gene>
    <name evidence="1" type="ORF">BDY19DRAFT_939865</name>
</gene>
<dbReference type="EMBL" id="MU274908">
    <property type="protein sequence ID" value="KAI0090366.1"/>
    <property type="molecule type" value="Genomic_DNA"/>
</dbReference>